<dbReference type="InterPro" id="IPR044053">
    <property type="entry name" value="AsaB-like"/>
</dbReference>
<evidence type="ECO:0008006" key="4">
    <source>
        <dbReference type="Google" id="ProtNLM"/>
    </source>
</evidence>
<keyword evidence="3" id="KW-1185">Reference proteome</keyword>
<dbReference type="Proteomes" id="UP000182658">
    <property type="component" value="Unassembled WGS sequence"/>
</dbReference>
<reference evidence="2 3" key="1">
    <citation type="submission" date="2016-10" db="EMBL/GenBank/DDBJ databases">
        <title>Draft genome sequence of Coniochaeta ligniaria NRRL30616, a lignocellulolytic fungus for bioabatement of inhibitors in plant biomass hydrolysates.</title>
        <authorList>
            <consortium name="DOE Joint Genome Institute"/>
            <person name="Jimenez D.J."/>
            <person name="Hector R.E."/>
            <person name="Riley R."/>
            <person name="Sun H."/>
            <person name="Grigoriev I.V."/>
            <person name="Van Elsas J.D."/>
            <person name="Nichols N.N."/>
        </authorList>
    </citation>
    <scope>NUCLEOTIDE SEQUENCE [LARGE SCALE GENOMIC DNA]</scope>
    <source>
        <strain evidence="2 3">NRRL 30616</strain>
    </source>
</reference>
<dbReference type="GO" id="GO:0016491">
    <property type="term" value="F:oxidoreductase activity"/>
    <property type="evidence" value="ECO:0007669"/>
    <property type="project" value="InterPro"/>
</dbReference>
<evidence type="ECO:0000313" key="2">
    <source>
        <dbReference type="EMBL" id="OIW32922.1"/>
    </source>
</evidence>
<evidence type="ECO:0000313" key="3">
    <source>
        <dbReference type="Proteomes" id="UP000182658"/>
    </source>
</evidence>
<dbReference type="OrthoDB" id="412788at2759"/>
<dbReference type="STRING" id="1408157.A0A1J7JYL3"/>
<accession>A0A1J7JYL3</accession>
<organism evidence="2 3">
    <name type="scientific">Coniochaeta ligniaria NRRL 30616</name>
    <dbReference type="NCBI Taxonomy" id="1408157"/>
    <lineage>
        <taxon>Eukaryota</taxon>
        <taxon>Fungi</taxon>
        <taxon>Dikarya</taxon>
        <taxon>Ascomycota</taxon>
        <taxon>Pezizomycotina</taxon>
        <taxon>Sordariomycetes</taxon>
        <taxon>Sordariomycetidae</taxon>
        <taxon>Coniochaetales</taxon>
        <taxon>Coniochaetaceae</taxon>
        <taxon>Coniochaeta</taxon>
    </lineage>
</organism>
<dbReference type="NCBIfam" id="NF041278">
    <property type="entry name" value="CmcJ_NvfI_EfuI"/>
    <property type="match status" value="1"/>
</dbReference>
<dbReference type="AlphaFoldDB" id="A0A1J7JYL3"/>
<proteinExistence type="inferred from homology"/>
<dbReference type="InParanoid" id="A0A1J7JYL3"/>
<dbReference type="PANTHER" id="PTHR34598">
    <property type="entry name" value="BLL6449 PROTEIN"/>
    <property type="match status" value="1"/>
</dbReference>
<gene>
    <name evidence="2" type="ORF">CONLIGDRAFT_695192</name>
</gene>
<name>A0A1J7JYL3_9PEZI</name>
<evidence type="ECO:0000256" key="1">
    <source>
        <dbReference type="ARBA" id="ARBA00023604"/>
    </source>
</evidence>
<dbReference type="EMBL" id="KV875094">
    <property type="protein sequence ID" value="OIW32922.1"/>
    <property type="molecule type" value="Genomic_DNA"/>
</dbReference>
<dbReference type="PANTHER" id="PTHR34598:SF3">
    <property type="entry name" value="OXIDOREDUCTASE AN1597"/>
    <property type="match status" value="1"/>
</dbReference>
<protein>
    <recommendedName>
        <fullName evidence="4">Methyltransferase</fullName>
    </recommendedName>
</protein>
<comment type="similarity">
    <text evidence="1">Belongs to the asaB hydroxylase/desaturase family.</text>
</comment>
<sequence>MFCLTSRRPIHEVVRATVRGLPLCRTRSKSSSARAPDQISTSLWYLHSLERYQTEKPYHINLPASALPEEAQSNEESVECRDITITNLRGREHEFSLDGNGFQVFGSDGEASSDGGKMLHSSLSYENYHSTKTIREKYYPAVAAFLRDTLGAETVVPFTHDVRRREVEFPRLPRGIGSAPQPVQGVHVDMTPRWAEERIRMIMPELARSVVKKRWQVLNVWRPLFGPLQDWPLALCDYGSIDPHADLIASDNIYTHLVTETYNVFHRPYHRWYYLRDMNPDEVLVFKTYDSKADGSNARVCPHAAFEDPTTPPGARLRESIECLVFVVYPEVLSPEEDQVSITPNLTCSFLSDT</sequence>